<dbReference type="InterPro" id="IPR036291">
    <property type="entry name" value="NAD(P)-bd_dom_sf"/>
</dbReference>
<feature type="domain" description="Shikimate dehydrogenase substrate binding N-terminal" evidence="3">
    <location>
        <begin position="11"/>
        <end position="98"/>
    </location>
</feature>
<dbReference type="Gene3D" id="3.40.50.10860">
    <property type="entry name" value="Leucine Dehydrogenase, chain A, domain 1"/>
    <property type="match status" value="1"/>
</dbReference>
<evidence type="ECO:0000256" key="2">
    <source>
        <dbReference type="ARBA" id="ARBA00023141"/>
    </source>
</evidence>
<dbReference type="InterPro" id="IPR041121">
    <property type="entry name" value="SDH_C"/>
</dbReference>
<reference evidence="6" key="1">
    <citation type="journal article" date="2019" name="Int. J. Syst. Evol. Microbiol.">
        <title>The Global Catalogue of Microorganisms (GCM) 10K type strain sequencing project: providing services to taxonomists for standard genome sequencing and annotation.</title>
        <authorList>
            <consortium name="The Broad Institute Genomics Platform"/>
            <consortium name="The Broad Institute Genome Sequencing Center for Infectious Disease"/>
            <person name="Wu L."/>
            <person name="Ma J."/>
        </authorList>
    </citation>
    <scope>NUCLEOTIDE SEQUENCE [LARGE SCALE GENOMIC DNA]</scope>
    <source>
        <strain evidence="6">CGMCC 1.15772</strain>
    </source>
</reference>
<keyword evidence="6" id="KW-1185">Reference proteome</keyword>
<protein>
    <submittedName>
        <fullName evidence="5">Shikimate dehydrogenase</fullName>
    </submittedName>
</protein>
<sequence length="291" mass="31184">MEQPRPYLVGLVGTGVTPSLTPPMHMVEARALGIDYVYRTIDLIDLHLAPERIGEILDWAQRLGFDALNVTHPCKRLVLDHLDRVDPRAAALGAVNTVVFSPEGRIGYNTDTTGFEAGFRAGLPGAALDDVVIMGAGGAGSAVADALLRLGVVRLTVVDLDLGRAGELADELAARHERAVAAASVVALPDLLGRVDGIVHCTPTGMKEHPGTPFPPELLHEGLWVADIVYRPFDTALLQAARARGCRTLDGGRMAVHQAVDAFELITGVRPDAERMTRHFQTLVDPQPILI</sequence>
<comment type="pathway">
    <text evidence="1">Metabolic intermediate biosynthesis; chorismate biosynthesis; chorismate from D-erythrose 4-phosphate and phosphoenolpyruvate: step 4/7.</text>
</comment>
<dbReference type="InterPro" id="IPR013708">
    <property type="entry name" value="Shikimate_DH-bd_N"/>
</dbReference>
<accession>A0ABW2HG09</accession>
<dbReference type="Gene3D" id="3.40.50.720">
    <property type="entry name" value="NAD(P)-binding Rossmann-like Domain"/>
    <property type="match status" value="1"/>
</dbReference>
<feature type="domain" description="SDH C-terminal" evidence="4">
    <location>
        <begin position="254"/>
        <end position="277"/>
    </location>
</feature>
<organism evidence="5 6">
    <name type="scientific">Microbacterium fluvii</name>
    <dbReference type="NCBI Taxonomy" id="415215"/>
    <lineage>
        <taxon>Bacteria</taxon>
        <taxon>Bacillati</taxon>
        <taxon>Actinomycetota</taxon>
        <taxon>Actinomycetes</taxon>
        <taxon>Micrococcales</taxon>
        <taxon>Microbacteriaceae</taxon>
        <taxon>Microbacterium</taxon>
    </lineage>
</organism>
<comment type="caution">
    <text evidence="5">The sequence shown here is derived from an EMBL/GenBank/DDBJ whole genome shotgun (WGS) entry which is preliminary data.</text>
</comment>
<dbReference type="RefSeq" id="WP_262873293.1">
    <property type="nucleotide sequence ID" value="NZ_BAABKW010000002.1"/>
</dbReference>
<evidence type="ECO:0000259" key="3">
    <source>
        <dbReference type="Pfam" id="PF08501"/>
    </source>
</evidence>
<dbReference type="SUPFAM" id="SSF53223">
    <property type="entry name" value="Aminoacid dehydrogenase-like, N-terminal domain"/>
    <property type="match status" value="1"/>
</dbReference>
<evidence type="ECO:0000256" key="1">
    <source>
        <dbReference type="ARBA" id="ARBA00004871"/>
    </source>
</evidence>
<evidence type="ECO:0000313" key="6">
    <source>
        <dbReference type="Proteomes" id="UP001596507"/>
    </source>
</evidence>
<keyword evidence="2" id="KW-0028">Amino-acid biosynthesis</keyword>
<dbReference type="PANTHER" id="PTHR21089">
    <property type="entry name" value="SHIKIMATE DEHYDROGENASE"/>
    <property type="match status" value="1"/>
</dbReference>
<dbReference type="Proteomes" id="UP001596507">
    <property type="component" value="Unassembled WGS sequence"/>
</dbReference>
<dbReference type="SUPFAM" id="SSF51735">
    <property type="entry name" value="NAD(P)-binding Rossmann-fold domains"/>
    <property type="match status" value="1"/>
</dbReference>
<dbReference type="InterPro" id="IPR046346">
    <property type="entry name" value="Aminoacid_DH-like_N_sf"/>
</dbReference>
<dbReference type="InterPro" id="IPR022893">
    <property type="entry name" value="Shikimate_DH_fam"/>
</dbReference>
<dbReference type="Pfam" id="PF18317">
    <property type="entry name" value="SDH_C"/>
    <property type="match status" value="1"/>
</dbReference>
<proteinExistence type="predicted"/>
<dbReference type="EMBL" id="JBHTBE010000001">
    <property type="protein sequence ID" value="MFC7268390.1"/>
    <property type="molecule type" value="Genomic_DNA"/>
</dbReference>
<keyword evidence="2" id="KW-0057">Aromatic amino acid biosynthesis</keyword>
<dbReference type="CDD" id="cd01065">
    <property type="entry name" value="NAD_bind_Shikimate_DH"/>
    <property type="match status" value="1"/>
</dbReference>
<evidence type="ECO:0000313" key="5">
    <source>
        <dbReference type="EMBL" id="MFC7268390.1"/>
    </source>
</evidence>
<evidence type="ECO:0000259" key="4">
    <source>
        <dbReference type="Pfam" id="PF18317"/>
    </source>
</evidence>
<gene>
    <name evidence="5" type="ORF">ACFQRL_05405</name>
</gene>
<dbReference type="PANTHER" id="PTHR21089:SF1">
    <property type="entry name" value="BIFUNCTIONAL 3-DEHYDROQUINATE DEHYDRATASE_SHIKIMATE DEHYDROGENASE, CHLOROPLASTIC"/>
    <property type="match status" value="1"/>
</dbReference>
<dbReference type="Pfam" id="PF08501">
    <property type="entry name" value="Shikimate_dh_N"/>
    <property type="match status" value="1"/>
</dbReference>
<dbReference type="NCBIfam" id="NF009201">
    <property type="entry name" value="PRK12549.1"/>
    <property type="match status" value="1"/>
</dbReference>
<name>A0ABW2HG09_9MICO</name>